<feature type="region of interest" description="Disordered" evidence="2">
    <location>
        <begin position="424"/>
        <end position="460"/>
    </location>
</feature>
<proteinExistence type="inferred from homology"/>
<feature type="domain" description="PPE-PPW subfamily C-terminal" evidence="4">
    <location>
        <begin position="483"/>
        <end position="528"/>
    </location>
</feature>
<dbReference type="InterPro" id="IPR043641">
    <property type="entry name" value="PPE-PPW_C"/>
</dbReference>
<feature type="compositionally biased region" description="Pro residues" evidence="2">
    <location>
        <begin position="368"/>
        <end position="377"/>
    </location>
</feature>
<evidence type="ECO:0000256" key="2">
    <source>
        <dbReference type="SAM" id="MobiDB-lite"/>
    </source>
</evidence>
<comment type="similarity">
    <text evidence="1">Belongs to the mycobacterial PPE family.</text>
</comment>
<gene>
    <name evidence="5" type="ORF">A5649_13305</name>
</gene>
<feature type="compositionally biased region" description="Basic residues" evidence="2">
    <location>
        <begin position="449"/>
        <end position="460"/>
    </location>
</feature>
<dbReference type="RefSeq" id="WP_065038745.1">
    <property type="nucleotide sequence ID" value="NZ_LZME01000007.1"/>
</dbReference>
<dbReference type="Gene3D" id="1.20.1260.20">
    <property type="entry name" value="PPE superfamily"/>
    <property type="match status" value="1"/>
</dbReference>
<dbReference type="InterPro" id="IPR000030">
    <property type="entry name" value="PPE_dom"/>
</dbReference>
<comment type="caution">
    <text evidence="5">The sequence shown here is derived from an EMBL/GenBank/DDBJ whole genome shotgun (WGS) entry which is preliminary data.</text>
</comment>
<dbReference type="PANTHER" id="PTHR46766">
    <property type="entry name" value="GLUTAMINE-RICH PROTEIN 2"/>
    <property type="match status" value="1"/>
</dbReference>
<evidence type="ECO:0000259" key="4">
    <source>
        <dbReference type="Pfam" id="PF18878"/>
    </source>
</evidence>
<accession>A0AA91F436</accession>
<reference evidence="5 6" key="1">
    <citation type="submission" date="2016-06" db="EMBL/GenBank/DDBJ databases">
        <authorList>
            <person name="Sutton G."/>
            <person name="Brinkac L."/>
            <person name="Sanka R."/>
            <person name="Adams M."/>
            <person name="Lau E."/>
            <person name="Garcia-Basteiro A."/>
            <person name="Lopez-Varela E."/>
            <person name="Palencia S."/>
        </authorList>
    </citation>
    <scope>NUCLEOTIDE SEQUENCE [LARGE SCALE GENOMIC DNA]</scope>
    <source>
        <strain evidence="5 6">1211594.5</strain>
    </source>
</reference>
<dbReference type="GO" id="GO:0052572">
    <property type="term" value="P:response to host immune response"/>
    <property type="evidence" value="ECO:0007669"/>
    <property type="project" value="TreeGrafter"/>
</dbReference>
<dbReference type="Proteomes" id="UP000093712">
    <property type="component" value="Unassembled WGS sequence"/>
</dbReference>
<name>A0AA91F436_9MYCO</name>
<organism evidence="5 6">
    <name type="scientific">Mycolicibacter heraklionensis</name>
    <dbReference type="NCBI Taxonomy" id="512402"/>
    <lineage>
        <taxon>Bacteria</taxon>
        <taxon>Bacillati</taxon>
        <taxon>Actinomycetota</taxon>
        <taxon>Actinomycetes</taxon>
        <taxon>Mycobacteriales</taxon>
        <taxon>Mycobacteriaceae</taxon>
        <taxon>Mycolicibacter</taxon>
    </lineage>
</organism>
<feature type="region of interest" description="Disordered" evidence="2">
    <location>
        <begin position="483"/>
        <end position="503"/>
    </location>
</feature>
<sequence>MASPPEVHATLLSAGPGPGPLLAAAGAWSSLSVAYTTAAQDLSALLTSVAGGLWSGVAAEQYQAAHLPYLAWLHRAAADSARMAAVHDQAAGAYTAALAAMPTWAELAANHATHAVLVATNFFGINTIPIAVNEADYFRMWVQAATVMAAYQAACEASAAAIPTVTPAAPIQRSAEASSPGSSQRITENPLQGLLDILEPYLKSLGLKDGVGGFDRVTNGVTTVVADFLKNFGINWDPAAGTINGFEYELYADATRPIWYLARTLELYQDFLAITQDPTQIIPALQYFAALVLFDWPTHIAQLLQAVSQPAAMAAAAGAVVAPVGGLAGLAGLPQPVPAGGAVPVGPVTPAVVADVPAVAVGSAVAAAPPPPAPPPAAASAGTAPVPPAAAPPATVPATPPLFPYVVGGGPRIDYGSGLGAHASAADSAKRKTPTPESASAAAAAESRRAKRLRRRQTRTRHGDAVMDLTVGVTPDCEPAPVSSDHGAGELGRSGNVQGAGSRATGLTRLEGAEFADGPRVPLLPDGWYLNRGGG</sequence>
<feature type="region of interest" description="Disordered" evidence="2">
    <location>
        <begin position="365"/>
        <end position="393"/>
    </location>
</feature>
<evidence type="ECO:0008006" key="7">
    <source>
        <dbReference type="Google" id="ProtNLM"/>
    </source>
</evidence>
<dbReference type="EMBL" id="LZME01000007">
    <property type="protein sequence ID" value="OBK89480.1"/>
    <property type="molecule type" value="Genomic_DNA"/>
</dbReference>
<evidence type="ECO:0000256" key="1">
    <source>
        <dbReference type="ARBA" id="ARBA00010652"/>
    </source>
</evidence>
<dbReference type="InterPro" id="IPR038332">
    <property type="entry name" value="PPE_sf"/>
</dbReference>
<dbReference type="SUPFAM" id="SSF140459">
    <property type="entry name" value="PE/PPE dimer-like"/>
    <property type="match status" value="1"/>
</dbReference>
<evidence type="ECO:0000259" key="3">
    <source>
        <dbReference type="Pfam" id="PF00823"/>
    </source>
</evidence>
<dbReference type="Pfam" id="PF18878">
    <property type="entry name" value="PPE-PPW"/>
    <property type="match status" value="1"/>
</dbReference>
<evidence type="ECO:0000313" key="5">
    <source>
        <dbReference type="EMBL" id="OBK89480.1"/>
    </source>
</evidence>
<protein>
    <recommendedName>
        <fullName evidence="7">PPE family protein</fullName>
    </recommendedName>
</protein>
<evidence type="ECO:0000313" key="6">
    <source>
        <dbReference type="Proteomes" id="UP000093712"/>
    </source>
</evidence>
<dbReference type="Pfam" id="PF00823">
    <property type="entry name" value="PPE"/>
    <property type="match status" value="1"/>
</dbReference>
<dbReference type="AlphaFoldDB" id="A0AA91F436"/>
<feature type="domain" description="PPE" evidence="3">
    <location>
        <begin position="1"/>
        <end position="162"/>
    </location>
</feature>
<dbReference type="PANTHER" id="PTHR46766:SF1">
    <property type="entry name" value="GLUTAMINE-RICH PROTEIN 2"/>
    <property type="match status" value="1"/>
</dbReference>